<dbReference type="EMBL" id="LEPB01000002">
    <property type="protein sequence ID" value="RCA11753.1"/>
    <property type="molecule type" value="Genomic_DNA"/>
</dbReference>
<dbReference type="InterPro" id="IPR011611">
    <property type="entry name" value="PfkB_dom"/>
</dbReference>
<dbReference type="PANTHER" id="PTHR43320">
    <property type="entry name" value="SUGAR KINASE"/>
    <property type="match status" value="1"/>
</dbReference>
<evidence type="ECO:0000313" key="4">
    <source>
        <dbReference type="EMBL" id="RCA11753.1"/>
    </source>
</evidence>
<proteinExistence type="inferred from homology"/>
<evidence type="ECO:0000256" key="3">
    <source>
        <dbReference type="ARBA" id="ARBA00022777"/>
    </source>
</evidence>
<name>A0A367CJ97_9ENTE</name>
<dbReference type="Pfam" id="PF00294">
    <property type="entry name" value="PfkB"/>
    <property type="match status" value="1"/>
</dbReference>
<organism evidence="4 5">
    <name type="scientific">Enterococcus durans</name>
    <dbReference type="NCBI Taxonomy" id="53345"/>
    <lineage>
        <taxon>Bacteria</taxon>
        <taxon>Bacillati</taxon>
        <taxon>Bacillota</taxon>
        <taxon>Bacilli</taxon>
        <taxon>Lactobacillales</taxon>
        <taxon>Enterococcaceae</taxon>
        <taxon>Enterococcus</taxon>
    </lineage>
</organism>
<comment type="caution">
    <text evidence="4">The sequence shown here is derived from an EMBL/GenBank/DDBJ whole genome shotgun (WGS) entry which is preliminary data.</text>
</comment>
<evidence type="ECO:0000313" key="5">
    <source>
        <dbReference type="Proteomes" id="UP000252797"/>
    </source>
</evidence>
<evidence type="ECO:0000256" key="2">
    <source>
        <dbReference type="ARBA" id="ARBA00022679"/>
    </source>
</evidence>
<dbReference type="RefSeq" id="WP_081133981.1">
    <property type="nucleotide sequence ID" value="NZ_CP022930.1"/>
</dbReference>
<dbReference type="InterPro" id="IPR052700">
    <property type="entry name" value="Carb_kinase_PfkB-like"/>
</dbReference>
<dbReference type="GO" id="GO:0016301">
    <property type="term" value="F:kinase activity"/>
    <property type="evidence" value="ECO:0007669"/>
    <property type="project" value="UniProtKB-KW"/>
</dbReference>
<dbReference type="STRING" id="53345.LIU_04535"/>
<sequence length="335" mass="37443">MKIGAFGEVMLRLTPPEYLMLEQTHTLRMSYTGTGVNLVGNLAHFGIESYLLSALPANRLGDAALASLKGLGVHTTYIIQKEQHIGTYFAEMGYGIRPTEVTYQNRKHSSFGLAEKRDYQLDGFIEAVDLVHICGISLSLTDLSAQTAISLAKKADEQGKKVCFDFNFRPSLNQEKDKKAVLKQRYEEILPYCTLLLGSIRDLTELMEWQSEFSEAETPNEYIRSFLDYYGIEWFAGTKRTVSGGNKRLSGYLITSQEAVETELYDLFVLDRIGAGDAFAAGILLGYAEKWTLSRTVEFALANARLAHAIQGDVPLTTRKQVQQLLDAPDVDLIR</sequence>
<dbReference type="CDD" id="cd01166">
    <property type="entry name" value="KdgK"/>
    <property type="match status" value="1"/>
</dbReference>
<dbReference type="InterPro" id="IPR029056">
    <property type="entry name" value="Ribokinase-like"/>
</dbReference>
<reference evidence="4 5" key="1">
    <citation type="submission" date="2015-06" db="EMBL/GenBank/DDBJ databases">
        <title>The Genome Sequence of Enterococcus durans 4EA1.</title>
        <authorList>
            <consortium name="The Broad Institute Genomics Platform"/>
            <consortium name="The Broad Institute Genome Sequencing Center for Infectious Disease"/>
            <person name="Earl A.M."/>
            <person name="Van Tyne D."/>
            <person name="Lebreton F."/>
            <person name="Saavedra J.T."/>
            <person name="Gilmore M.S."/>
            <person name="Manson Mcguire A."/>
            <person name="Clock S."/>
            <person name="Crupain M."/>
            <person name="Rangan U."/>
            <person name="Young S."/>
            <person name="Abouelleil A."/>
            <person name="Cao P."/>
            <person name="Chapman S.B."/>
            <person name="Griggs A."/>
            <person name="Priest M."/>
            <person name="Shea T."/>
            <person name="Wortman J."/>
            <person name="Nusbaum C."/>
            <person name="Birren B."/>
        </authorList>
    </citation>
    <scope>NUCLEOTIDE SEQUENCE [LARGE SCALE GENOMIC DNA]</scope>
    <source>
        <strain evidence="4 5">4EA1</strain>
    </source>
</reference>
<dbReference type="GeneID" id="56743315"/>
<dbReference type="PANTHER" id="PTHR43320:SF2">
    <property type="entry name" value="2-DEHYDRO-3-DEOXYGLUCONOKINASE_2-DEHYDRO-3-DEOXYGALACTONOKINASE"/>
    <property type="match status" value="1"/>
</dbReference>
<dbReference type="Gene3D" id="3.40.1190.20">
    <property type="match status" value="1"/>
</dbReference>
<comment type="similarity">
    <text evidence="1">Belongs to the carbohydrate kinase PfkB family.</text>
</comment>
<dbReference type="AlphaFoldDB" id="A0A367CJ97"/>
<keyword evidence="2" id="KW-0808">Transferase</keyword>
<dbReference type="SUPFAM" id="SSF53613">
    <property type="entry name" value="Ribokinase-like"/>
    <property type="match status" value="1"/>
</dbReference>
<accession>A0A367CJ97</accession>
<protein>
    <submittedName>
        <fullName evidence="4">Uncharacterized protein</fullName>
    </submittedName>
</protein>
<keyword evidence="3" id="KW-0418">Kinase</keyword>
<evidence type="ECO:0000256" key="1">
    <source>
        <dbReference type="ARBA" id="ARBA00010688"/>
    </source>
</evidence>
<dbReference type="Proteomes" id="UP000252797">
    <property type="component" value="Unassembled WGS sequence"/>
</dbReference>
<gene>
    <name evidence="4" type="ORF">EA71_00667</name>
</gene>